<keyword evidence="3" id="KW-1185">Reference proteome</keyword>
<feature type="compositionally biased region" description="Polar residues" evidence="1">
    <location>
        <begin position="131"/>
        <end position="154"/>
    </location>
</feature>
<comment type="caution">
    <text evidence="2">The sequence shown here is derived from an EMBL/GenBank/DDBJ whole genome shotgun (WGS) entry which is preliminary data.</text>
</comment>
<evidence type="ECO:0000256" key="1">
    <source>
        <dbReference type="SAM" id="MobiDB-lite"/>
    </source>
</evidence>
<evidence type="ECO:0000313" key="3">
    <source>
        <dbReference type="Proteomes" id="UP000664132"/>
    </source>
</evidence>
<sequence>MACQKLAKDDSLYRSNAFKFQIAESRYFCTSQSRTNTHELSKSVGNQPPIMPSANLGERNAAQTPSTPTYPPPLLSWKHALLPVHPAVRLLNLPEANRPLRSKERRLPRTLLVSENAVTKDSFNAIPKPVQTPTKSPNLSLLSPRSCTADSTCIPSKSSNTTTSPNTLTAEPSGSWRRSASYEPSSIHHQRFTHSISRSTGTLPGESKIFNPWRRSTNEDDLEPSLPVPERQARPVLSSRVTKEKTDRPLSTWSLLEIQKPKQHSERKPDSTKSEPLPEELNCAVYITNIPVEARPSEVFDYIHSGAVQALHMYPSTDRHVHQAAKLVFTEAKSAAHLVDQARGPFHCYVGDTRLYVSYNRNGSRAYEGPETRVLIIEGPRELMTYEHWKESFNNTCFYLLDRWSYQPCAQGDRMKMEFHFLSAGMAKACSDEIKSEHQEEDEHRVSVASGRDVCDADYLEPWTAPK</sequence>
<feature type="compositionally biased region" description="Basic and acidic residues" evidence="1">
    <location>
        <begin position="259"/>
        <end position="273"/>
    </location>
</feature>
<feature type="compositionally biased region" description="Polar residues" evidence="1">
    <location>
        <begin position="168"/>
        <end position="184"/>
    </location>
</feature>
<feature type="region of interest" description="Disordered" evidence="1">
    <location>
        <begin position="38"/>
        <end position="68"/>
    </location>
</feature>
<gene>
    <name evidence="2" type="ORF">IFR04_015899</name>
</gene>
<organism evidence="2 3">
    <name type="scientific">Cadophora malorum</name>
    <dbReference type="NCBI Taxonomy" id="108018"/>
    <lineage>
        <taxon>Eukaryota</taxon>
        <taxon>Fungi</taxon>
        <taxon>Dikarya</taxon>
        <taxon>Ascomycota</taxon>
        <taxon>Pezizomycotina</taxon>
        <taxon>Leotiomycetes</taxon>
        <taxon>Helotiales</taxon>
        <taxon>Ploettnerulaceae</taxon>
        <taxon>Cadophora</taxon>
    </lineage>
</organism>
<dbReference type="EMBL" id="JAFJYH010000548">
    <property type="protein sequence ID" value="KAG4410964.1"/>
    <property type="molecule type" value="Genomic_DNA"/>
</dbReference>
<evidence type="ECO:0000313" key="2">
    <source>
        <dbReference type="EMBL" id="KAG4410964.1"/>
    </source>
</evidence>
<dbReference type="OrthoDB" id="3508416at2759"/>
<evidence type="ECO:0008006" key="4">
    <source>
        <dbReference type="Google" id="ProtNLM"/>
    </source>
</evidence>
<protein>
    <recommendedName>
        <fullName evidence="4">RRM domain-containing protein</fullName>
    </recommendedName>
</protein>
<reference evidence="2" key="1">
    <citation type="submission" date="2021-02" db="EMBL/GenBank/DDBJ databases">
        <title>Genome sequence Cadophora malorum strain M34.</title>
        <authorList>
            <person name="Stefanovic E."/>
            <person name="Vu D."/>
            <person name="Scully C."/>
            <person name="Dijksterhuis J."/>
            <person name="Roader J."/>
            <person name="Houbraken J."/>
        </authorList>
    </citation>
    <scope>NUCLEOTIDE SEQUENCE</scope>
    <source>
        <strain evidence="2">M34</strain>
    </source>
</reference>
<feature type="region of interest" description="Disordered" evidence="1">
    <location>
        <begin position="124"/>
        <end position="277"/>
    </location>
</feature>
<accession>A0A8H7SZV4</accession>
<feature type="compositionally biased region" description="Low complexity" evidence="1">
    <location>
        <begin position="155"/>
        <end position="167"/>
    </location>
</feature>
<dbReference type="AlphaFoldDB" id="A0A8H7SZV4"/>
<name>A0A8H7SZV4_9HELO</name>
<dbReference type="Proteomes" id="UP000664132">
    <property type="component" value="Unassembled WGS sequence"/>
</dbReference>
<proteinExistence type="predicted"/>
<feature type="compositionally biased region" description="Polar residues" evidence="1">
    <location>
        <begin position="193"/>
        <end position="202"/>
    </location>
</feature>